<feature type="transmembrane region" description="Helical" evidence="1">
    <location>
        <begin position="257"/>
        <end position="276"/>
    </location>
</feature>
<organism evidence="2 3">
    <name type="scientific">Celerinatantimonas yamalensis</name>
    <dbReference type="NCBI Taxonomy" id="559956"/>
    <lineage>
        <taxon>Bacteria</taxon>
        <taxon>Pseudomonadati</taxon>
        <taxon>Pseudomonadota</taxon>
        <taxon>Gammaproteobacteria</taxon>
        <taxon>Celerinatantimonadaceae</taxon>
        <taxon>Celerinatantimonas</taxon>
    </lineage>
</organism>
<sequence length="494" mass="56907">MSVDKKNYLILSSLFLFIYFFGFLTNNFYYLDDIYRSVIGVFGWDLNARPVTNFIFKLISADRVVDIYPLGLILGVLSVIWASDKIRKFLFQGHVMSGVIATLLILANPFLLANASYHYDALTMFLATALAIWATFVTEEVKSWLGLGLTCFILFLVWSTYQPAINLFLTLSVIFYIDRAVFLKTKNINIDILLKALALVLSYIIYSLSFQHLVGGAYSVQHSELLKINGSFIHQFIVHIKLFFGMIHLLFEGHFKYVAYGYALIFFMSVFYLDFTQVRKNSLKLSRFYSYILLSSPLVIIFLSFLIFCFLKEPVVKYRVMIGFSGVLVYLFYLLNKVIIKNKSHWLMIPMLVIFYIYAAVYPNAQQARYDNYLLAIHTIGERINQTNFKSKELMVAGTFPAVNVNLATKDAYPIIFYLLKSYFTDMYLESNSELLTSGANLFKHDFLTKDLNIVFKSKSAVLKDGYFHVISDTPYYTLGEKKDSFAVVFKGKE</sequence>
<feature type="transmembrane region" description="Helical" evidence="1">
    <location>
        <begin position="197"/>
        <end position="220"/>
    </location>
</feature>
<comment type="caution">
    <text evidence="2">The sequence shown here is derived from an EMBL/GenBank/DDBJ whole genome shotgun (WGS) entry which is preliminary data.</text>
</comment>
<dbReference type="Proteomes" id="UP001629953">
    <property type="component" value="Unassembled WGS sequence"/>
</dbReference>
<feature type="transmembrane region" description="Helical" evidence="1">
    <location>
        <begin position="119"/>
        <end position="137"/>
    </location>
</feature>
<reference evidence="2 3" key="1">
    <citation type="journal article" date="2013" name="Int. J. Syst. Evol. Microbiol.">
        <title>Celerinatantimonas yamalensis sp. nov., a cold-adapted diazotrophic bacterium from a cold permafrost brine.</title>
        <authorList>
            <person name="Shcherbakova V."/>
            <person name="Chuvilskaya N."/>
            <person name="Rivkina E."/>
            <person name="Demidov N."/>
            <person name="Uchaeva V."/>
            <person name="Suetin S."/>
            <person name="Suzina N."/>
            <person name="Gilichinsky D."/>
        </authorList>
    </citation>
    <scope>NUCLEOTIDE SEQUENCE [LARGE SCALE GENOMIC DNA]</scope>
    <source>
        <strain evidence="2 3">C7</strain>
    </source>
</reference>
<feature type="transmembrane region" description="Helical" evidence="1">
    <location>
        <begin position="232"/>
        <end position="251"/>
    </location>
</feature>
<protein>
    <submittedName>
        <fullName evidence="2">Glucosyltransferase domain-containing protein</fullName>
    </submittedName>
</protein>
<evidence type="ECO:0000256" key="1">
    <source>
        <dbReference type="SAM" id="Phobius"/>
    </source>
</evidence>
<feature type="transmembrane region" description="Helical" evidence="1">
    <location>
        <begin position="67"/>
        <end position="83"/>
    </location>
</feature>
<dbReference type="Pfam" id="PF14264">
    <property type="entry name" value="Glucos_trans_II"/>
    <property type="match status" value="1"/>
</dbReference>
<dbReference type="RefSeq" id="WP_408625063.1">
    <property type="nucleotide sequence ID" value="NZ_JBEQCT010000011.1"/>
</dbReference>
<accession>A0ABW9GB23</accession>
<evidence type="ECO:0000313" key="2">
    <source>
        <dbReference type="EMBL" id="MFM2486762.1"/>
    </source>
</evidence>
<gene>
    <name evidence="2" type="ORF">ABUE30_17155</name>
</gene>
<dbReference type="EMBL" id="JBEQCT010000011">
    <property type="protein sequence ID" value="MFM2486762.1"/>
    <property type="molecule type" value="Genomic_DNA"/>
</dbReference>
<feature type="transmembrane region" description="Helical" evidence="1">
    <location>
        <begin position="144"/>
        <end position="177"/>
    </location>
</feature>
<keyword evidence="1" id="KW-0812">Transmembrane</keyword>
<feature type="transmembrane region" description="Helical" evidence="1">
    <location>
        <begin position="288"/>
        <end position="310"/>
    </location>
</feature>
<evidence type="ECO:0000313" key="3">
    <source>
        <dbReference type="Proteomes" id="UP001629953"/>
    </source>
</evidence>
<keyword evidence="1" id="KW-0472">Membrane</keyword>
<name>A0ABW9GB23_9GAMM</name>
<feature type="transmembrane region" description="Helical" evidence="1">
    <location>
        <begin position="347"/>
        <end position="365"/>
    </location>
</feature>
<feature type="transmembrane region" description="Helical" evidence="1">
    <location>
        <begin position="95"/>
        <end position="113"/>
    </location>
</feature>
<proteinExistence type="predicted"/>
<dbReference type="InterPro" id="IPR025686">
    <property type="entry name" value="Glucos_trans_II"/>
</dbReference>
<feature type="transmembrane region" description="Helical" evidence="1">
    <location>
        <begin position="316"/>
        <end position="335"/>
    </location>
</feature>
<keyword evidence="3" id="KW-1185">Reference proteome</keyword>
<keyword evidence="1" id="KW-1133">Transmembrane helix</keyword>
<feature type="transmembrane region" description="Helical" evidence="1">
    <location>
        <begin position="7"/>
        <end position="30"/>
    </location>
</feature>